<dbReference type="InterPro" id="IPR015943">
    <property type="entry name" value="WD40/YVTN_repeat-like_dom_sf"/>
</dbReference>
<dbReference type="SUPFAM" id="SSF75011">
    <property type="entry name" value="3-carboxy-cis,cis-mucoante lactonizing enzyme"/>
    <property type="match status" value="1"/>
</dbReference>
<accession>A0A085WLV9</accession>
<reference evidence="1 2" key="1">
    <citation type="submission" date="2014-04" db="EMBL/GenBank/DDBJ databases">
        <title>Genome assembly of Hyalangium minutum DSM 14724.</title>
        <authorList>
            <person name="Sharma G."/>
            <person name="Subramanian S."/>
        </authorList>
    </citation>
    <scope>NUCLEOTIDE SEQUENCE [LARGE SCALE GENOMIC DNA]</scope>
    <source>
        <strain evidence="1 2">DSM 14724</strain>
    </source>
</reference>
<organism evidence="1 2">
    <name type="scientific">Hyalangium minutum</name>
    <dbReference type="NCBI Taxonomy" id="394096"/>
    <lineage>
        <taxon>Bacteria</taxon>
        <taxon>Pseudomonadati</taxon>
        <taxon>Myxococcota</taxon>
        <taxon>Myxococcia</taxon>
        <taxon>Myxococcales</taxon>
        <taxon>Cystobacterineae</taxon>
        <taxon>Archangiaceae</taxon>
        <taxon>Hyalangium</taxon>
    </lineage>
</organism>
<evidence type="ECO:0000313" key="1">
    <source>
        <dbReference type="EMBL" id="KFE68672.1"/>
    </source>
</evidence>
<dbReference type="STRING" id="394096.DB31_7909"/>
<keyword evidence="2" id="KW-1185">Reference proteome</keyword>
<dbReference type="EMBL" id="JMCB01000006">
    <property type="protein sequence ID" value="KFE68672.1"/>
    <property type="molecule type" value="Genomic_DNA"/>
</dbReference>
<dbReference type="PATRIC" id="fig|394096.3.peg.3948"/>
<name>A0A085WLV9_9BACT</name>
<evidence type="ECO:0008006" key="3">
    <source>
        <dbReference type="Google" id="ProtNLM"/>
    </source>
</evidence>
<dbReference type="OrthoDB" id="5421343at2"/>
<dbReference type="InterPro" id="IPR013211">
    <property type="entry name" value="LVIVD"/>
</dbReference>
<evidence type="ECO:0000313" key="2">
    <source>
        <dbReference type="Proteomes" id="UP000028725"/>
    </source>
</evidence>
<protein>
    <recommendedName>
        <fullName evidence="3">Lipoprotein</fullName>
    </recommendedName>
</protein>
<dbReference type="AlphaFoldDB" id="A0A085WLV9"/>
<proteinExistence type="predicted"/>
<dbReference type="Proteomes" id="UP000028725">
    <property type="component" value="Unassembled WGS sequence"/>
</dbReference>
<dbReference type="Gene3D" id="2.130.10.10">
    <property type="entry name" value="YVTN repeat-like/Quinoprotein amine dehydrogenase"/>
    <property type="match status" value="1"/>
</dbReference>
<sequence>MTRTLGAWACLTACALFCTGCPSEEPPKSNTPWPILEEPGDALDTGALAPCIHPTQVGSDCGELSRFNLSQCNRASLASAPAEGVFILKNRALTSASSTGGILFPGAMKLGSGTSPSILSGGLVSADSRSGDTFYLRRESTLPNGEPSLTAYAGCQLNNAQQLTGCYVVCRNGQVRSTGTFEAFRATRREGEQEAEGLQLGSESFIPLGLPVDIYVAKQHAYVVSVNSNGRTGGLSVFDVSTPGDVRFRRTVTMPGDSYWNGVWAKGDALYVASASRGVLVFDIRDPANPAFLRNVPGAPIDVHTVFVEGDRLYAMSPSPNSETLIFDITQPTQPVLLNRFSVPDGQTTGYPHDAFAYEGRLYINHWNLGYVIMDVTDPTKEKQLGRYAYANQTSHANAVGTLNGRTIAFEGGENFGAHLRVLDVTEPEAPVKIGELQLREQTSIHNMVLVGTRLYTAWYHEGVRVFDVSDPSQPKQLAYFNTFRETDFERGYSFYEGALGMRVPGDGYVYGVDSSRGLMIFREP</sequence>
<dbReference type="RefSeq" id="WP_044189624.1">
    <property type="nucleotide sequence ID" value="NZ_JMCB01000006.1"/>
</dbReference>
<gene>
    <name evidence="1" type="ORF">DB31_7909</name>
</gene>
<comment type="caution">
    <text evidence="1">The sequence shown here is derived from an EMBL/GenBank/DDBJ whole genome shotgun (WGS) entry which is preliminary data.</text>
</comment>
<dbReference type="Pfam" id="PF08309">
    <property type="entry name" value="LVIVD"/>
    <property type="match status" value="2"/>
</dbReference>